<organism evidence="1 2">
    <name type="scientific">Giardia intestinalis</name>
    <name type="common">Giardia lamblia</name>
    <dbReference type="NCBI Taxonomy" id="5741"/>
    <lineage>
        <taxon>Eukaryota</taxon>
        <taxon>Metamonada</taxon>
        <taxon>Diplomonadida</taxon>
        <taxon>Hexamitidae</taxon>
        <taxon>Giardiinae</taxon>
        <taxon>Giardia</taxon>
    </lineage>
</organism>
<feature type="non-terminal residue" evidence="1">
    <location>
        <position position="1"/>
    </location>
</feature>
<proteinExistence type="predicted"/>
<comment type="caution">
    <text evidence="1">The sequence shown here is derived from an EMBL/GenBank/DDBJ whole genome shotgun (WGS) entry which is preliminary data.</text>
</comment>
<evidence type="ECO:0000313" key="1">
    <source>
        <dbReference type="EMBL" id="ESU37474.1"/>
    </source>
</evidence>
<reference evidence="2" key="1">
    <citation type="submission" date="2012-02" db="EMBL/GenBank/DDBJ databases">
        <title>Genome sequencing of Giardia lamblia Genotypes A2 and B isolates (DH and GS) and comparative analysis with the genomes of Genotypes A1 and E (WB and Pig).</title>
        <authorList>
            <person name="Adam R."/>
            <person name="Dahlstrom E."/>
            <person name="Martens C."/>
            <person name="Bruno D."/>
            <person name="Barbian K."/>
            <person name="Porcella S.F."/>
            <person name="Nash T."/>
        </authorList>
    </citation>
    <scope>NUCLEOTIDE SEQUENCE</scope>
    <source>
        <strain evidence="2">DH</strain>
    </source>
</reference>
<sequence length="223" mass="24464">VTNPRLRTSPKIEREFTREICGQRPQARAPAAHHSLQSAPVYSRMSKGRAASMADARQVVQVATLRCGQDQFVSASQAPQLLFLVEGFTWVACGSIPASTASDWCHHWLQVLCCLGGSLRPVRKEASCPSVLLHPVLTVEPVASWVCRLCGYPRRVAVVTVKDECVVSVGTERGISSAPDEQVLYHAVWRHAQPRGTESRCAARPSRRKAPMQLLGTVLWSVS</sequence>
<dbReference type="EMBL" id="AHGT01000026">
    <property type="protein sequence ID" value="ESU37474.1"/>
    <property type="molecule type" value="Genomic_DNA"/>
</dbReference>
<reference evidence="1 2" key="2">
    <citation type="journal article" date="2013" name="Genome Biol. Evol.">
        <title>Genome sequencing of Giardia lamblia genotypes A2 and B isolates (DH and GS) and comparative analysis with the genomes of genotypes A1 and E (WB and Pig).</title>
        <authorList>
            <person name="Adam R.D."/>
            <person name="Dahlstrom E.W."/>
            <person name="Martens C.A."/>
            <person name="Bruno D.P."/>
            <person name="Barbian K.D."/>
            <person name="Ricklefs S.M."/>
            <person name="Hernandez M.M."/>
            <person name="Narla N.P."/>
            <person name="Patel R.B."/>
            <person name="Porcella S.F."/>
            <person name="Nash T.E."/>
        </authorList>
    </citation>
    <scope>NUCLEOTIDE SEQUENCE [LARGE SCALE GENOMIC DNA]</scope>
    <source>
        <strain evidence="1 2">DH</strain>
    </source>
</reference>
<dbReference type="AlphaFoldDB" id="V6TFL6"/>
<evidence type="ECO:0000313" key="2">
    <source>
        <dbReference type="Proteomes" id="UP000018320"/>
    </source>
</evidence>
<accession>V6TFL6</accession>
<protein>
    <submittedName>
        <fullName evidence="1">Uncharacterized protein</fullName>
    </submittedName>
</protein>
<name>V6TFL6_GIAIN</name>
<dbReference type="Proteomes" id="UP000018320">
    <property type="component" value="Unassembled WGS sequence"/>
</dbReference>
<gene>
    <name evidence="1" type="ORF">DHA2_152750</name>
</gene>
<dbReference type="VEuPathDB" id="GiardiaDB:DHA2_152750"/>